<feature type="region of interest" description="Disordered" evidence="1">
    <location>
        <begin position="39"/>
        <end position="72"/>
    </location>
</feature>
<protein>
    <submittedName>
        <fullName evidence="2">Uncharacterized protein</fullName>
    </submittedName>
</protein>
<keyword evidence="3" id="KW-1185">Reference proteome</keyword>
<evidence type="ECO:0000256" key="1">
    <source>
        <dbReference type="SAM" id="MobiDB-lite"/>
    </source>
</evidence>
<evidence type="ECO:0000313" key="2">
    <source>
        <dbReference type="EMBL" id="KAF2799569.1"/>
    </source>
</evidence>
<name>A0A6A6XT37_9PLEO</name>
<dbReference type="AlphaFoldDB" id="A0A6A6XT37"/>
<dbReference type="Proteomes" id="UP000799757">
    <property type="component" value="Unassembled WGS sequence"/>
</dbReference>
<reference evidence="2" key="1">
    <citation type="journal article" date="2020" name="Stud. Mycol.">
        <title>101 Dothideomycetes genomes: a test case for predicting lifestyles and emergence of pathogens.</title>
        <authorList>
            <person name="Haridas S."/>
            <person name="Albert R."/>
            <person name="Binder M."/>
            <person name="Bloem J."/>
            <person name="Labutti K."/>
            <person name="Salamov A."/>
            <person name="Andreopoulos B."/>
            <person name="Baker S."/>
            <person name="Barry K."/>
            <person name="Bills G."/>
            <person name="Bluhm B."/>
            <person name="Cannon C."/>
            <person name="Castanera R."/>
            <person name="Culley D."/>
            <person name="Daum C."/>
            <person name="Ezra D."/>
            <person name="Gonzalez J."/>
            <person name="Henrissat B."/>
            <person name="Kuo A."/>
            <person name="Liang C."/>
            <person name="Lipzen A."/>
            <person name="Lutzoni F."/>
            <person name="Magnuson J."/>
            <person name="Mondo S."/>
            <person name="Nolan M."/>
            <person name="Ohm R."/>
            <person name="Pangilinan J."/>
            <person name="Park H.-J."/>
            <person name="Ramirez L."/>
            <person name="Alfaro M."/>
            <person name="Sun H."/>
            <person name="Tritt A."/>
            <person name="Yoshinaga Y."/>
            <person name="Zwiers L.-H."/>
            <person name="Turgeon B."/>
            <person name="Goodwin S."/>
            <person name="Spatafora J."/>
            <person name="Crous P."/>
            <person name="Grigoriev I."/>
        </authorList>
    </citation>
    <scope>NUCLEOTIDE SEQUENCE</scope>
    <source>
        <strain evidence="2">CBS 109.77</strain>
    </source>
</reference>
<accession>A0A6A6XT37</accession>
<gene>
    <name evidence="2" type="ORF">K505DRAFT_321057</name>
</gene>
<proteinExistence type="predicted"/>
<sequence length="72" mass="7964">MLAVQQTPPPLSSSSLPHNRRPQQSIAQVLIKQAIKLIPKPTPPHHAIPSSRTHARTHPAPRTHPPTRNFPP</sequence>
<feature type="region of interest" description="Disordered" evidence="1">
    <location>
        <begin position="1"/>
        <end position="26"/>
    </location>
</feature>
<evidence type="ECO:0000313" key="3">
    <source>
        <dbReference type="Proteomes" id="UP000799757"/>
    </source>
</evidence>
<organism evidence="2 3">
    <name type="scientific">Melanomma pulvis-pyrius CBS 109.77</name>
    <dbReference type="NCBI Taxonomy" id="1314802"/>
    <lineage>
        <taxon>Eukaryota</taxon>
        <taxon>Fungi</taxon>
        <taxon>Dikarya</taxon>
        <taxon>Ascomycota</taxon>
        <taxon>Pezizomycotina</taxon>
        <taxon>Dothideomycetes</taxon>
        <taxon>Pleosporomycetidae</taxon>
        <taxon>Pleosporales</taxon>
        <taxon>Melanommataceae</taxon>
        <taxon>Melanomma</taxon>
    </lineage>
</organism>
<dbReference type="EMBL" id="MU001762">
    <property type="protein sequence ID" value="KAF2799569.1"/>
    <property type="molecule type" value="Genomic_DNA"/>
</dbReference>
<feature type="compositionally biased region" description="Pro residues" evidence="1">
    <location>
        <begin position="62"/>
        <end position="72"/>
    </location>
</feature>